<evidence type="ECO:0000256" key="3">
    <source>
        <dbReference type="ARBA" id="ARBA00022729"/>
    </source>
</evidence>
<keyword evidence="7" id="KW-1185">Reference proteome</keyword>
<evidence type="ECO:0000313" key="7">
    <source>
        <dbReference type="Proteomes" id="UP000542776"/>
    </source>
</evidence>
<comment type="caution">
    <text evidence="6">The sequence shown here is derived from an EMBL/GenBank/DDBJ whole genome shotgun (WGS) entry which is preliminary data.</text>
</comment>
<feature type="chain" id="PRO_5031254780" evidence="4">
    <location>
        <begin position="27"/>
        <end position="734"/>
    </location>
</feature>
<dbReference type="InterPro" id="IPR008258">
    <property type="entry name" value="Transglycosylase_SLT_dom_1"/>
</dbReference>
<keyword evidence="3 4" id="KW-0732">Signal</keyword>
<dbReference type="SUPFAM" id="SSF53955">
    <property type="entry name" value="Lysozyme-like"/>
    <property type="match status" value="1"/>
</dbReference>
<dbReference type="SUPFAM" id="SSF48435">
    <property type="entry name" value="Bacterial muramidases"/>
    <property type="match status" value="1"/>
</dbReference>
<feature type="domain" description="Transglycosylase SLT" evidence="5">
    <location>
        <begin position="576"/>
        <end position="680"/>
    </location>
</feature>
<dbReference type="GO" id="GO:0042597">
    <property type="term" value="C:periplasmic space"/>
    <property type="evidence" value="ECO:0007669"/>
    <property type="project" value="InterPro"/>
</dbReference>
<dbReference type="Pfam" id="PF01464">
    <property type="entry name" value="SLT"/>
    <property type="match status" value="1"/>
</dbReference>
<comment type="similarity">
    <text evidence="2">Belongs to the virb1 family.</text>
</comment>
<dbReference type="PROSITE" id="PS00922">
    <property type="entry name" value="TRANSGLYCOSYLASE"/>
    <property type="match status" value="1"/>
</dbReference>
<dbReference type="RefSeq" id="WP_183200473.1">
    <property type="nucleotide sequence ID" value="NZ_JACIEK010000007.1"/>
</dbReference>
<dbReference type="InterPro" id="IPR000189">
    <property type="entry name" value="Transglyc_AS"/>
</dbReference>
<dbReference type="EMBL" id="JACIEK010000007">
    <property type="protein sequence ID" value="MBB3998940.1"/>
    <property type="molecule type" value="Genomic_DNA"/>
</dbReference>
<evidence type="ECO:0000256" key="1">
    <source>
        <dbReference type="ARBA" id="ARBA00007734"/>
    </source>
</evidence>
<dbReference type="InterPro" id="IPR023346">
    <property type="entry name" value="Lysozyme-like_dom_sf"/>
</dbReference>
<proteinExistence type="inferred from homology"/>
<name>A0A7W6MKE8_9HYPH</name>
<dbReference type="Gene3D" id="1.25.20.10">
    <property type="entry name" value="Bacterial muramidases"/>
    <property type="match status" value="1"/>
</dbReference>
<evidence type="ECO:0000313" key="6">
    <source>
        <dbReference type="EMBL" id="MBB3998940.1"/>
    </source>
</evidence>
<organism evidence="6 7">
    <name type="scientific">Aureimonas pseudogalii</name>
    <dbReference type="NCBI Taxonomy" id="1744844"/>
    <lineage>
        <taxon>Bacteria</taxon>
        <taxon>Pseudomonadati</taxon>
        <taxon>Pseudomonadota</taxon>
        <taxon>Alphaproteobacteria</taxon>
        <taxon>Hyphomicrobiales</taxon>
        <taxon>Aurantimonadaceae</taxon>
        <taxon>Aureimonas</taxon>
    </lineage>
</organism>
<reference evidence="6 7" key="1">
    <citation type="submission" date="2020-08" db="EMBL/GenBank/DDBJ databases">
        <title>Genomic Encyclopedia of Type Strains, Phase IV (KMG-IV): sequencing the most valuable type-strain genomes for metagenomic binning, comparative biology and taxonomic classification.</title>
        <authorList>
            <person name="Goeker M."/>
        </authorList>
    </citation>
    <scope>NUCLEOTIDE SEQUENCE [LARGE SCALE GENOMIC DNA]</scope>
    <source>
        <strain evidence="6 7">DSM 102238</strain>
    </source>
</reference>
<dbReference type="Proteomes" id="UP000542776">
    <property type="component" value="Unassembled WGS sequence"/>
</dbReference>
<keyword evidence="6" id="KW-0378">Hydrolase</keyword>
<accession>A0A7W6MKE8</accession>
<dbReference type="InterPro" id="IPR008939">
    <property type="entry name" value="Lytic_TGlycosylase_superhlx_U"/>
</dbReference>
<dbReference type="Gene3D" id="1.10.530.10">
    <property type="match status" value="1"/>
</dbReference>
<comment type="similarity">
    <text evidence="1">Belongs to the transglycosylase Slt family.</text>
</comment>
<keyword evidence="6" id="KW-0326">Glycosidase</keyword>
<dbReference type="AlphaFoldDB" id="A0A7W6MKE8"/>
<dbReference type="GO" id="GO:0016020">
    <property type="term" value="C:membrane"/>
    <property type="evidence" value="ECO:0007669"/>
    <property type="project" value="InterPro"/>
</dbReference>
<dbReference type="GO" id="GO:0008933">
    <property type="term" value="F:peptidoglycan lytic transglycosylase activity"/>
    <property type="evidence" value="ECO:0007669"/>
    <property type="project" value="InterPro"/>
</dbReference>
<protein>
    <submittedName>
        <fullName evidence="6">Soluble lytic murein transglycosylase</fullName>
        <ecNumber evidence="6">3.2.1.-</ecNumber>
    </submittedName>
</protein>
<dbReference type="PANTHER" id="PTHR37423:SF2">
    <property type="entry name" value="MEMBRANE-BOUND LYTIC MUREIN TRANSGLYCOSYLASE C"/>
    <property type="match status" value="1"/>
</dbReference>
<gene>
    <name evidence="6" type="ORF">GGR04_002795</name>
</gene>
<sequence>MRQSIRAKALLLPALLSVFLAGTAGAESLLDRIPMPSFKMPRIGFGSSKPEPVPAPAAAPDTSRFGGAAPAANLLLRQPAQPQRSATDAAAFTSSIAAMGARVSGVAPMRGDLKAGLDATYRDVPRALAIREGMTPGSLDRHILSWAIALRGTGDVPAAEIAHTAIELRDWPGMTNVRANLERALNRERMRAPDVVAAFAADAPKTPEGKMALARALLELGQAGKAKALIVQSWRSDKFDKATEAQMMDAFGTLLTRADHKARMDMLLYADKVNDASRVAKLAGAESLFKARAASIQGNANADKILNQVPAAFQSDPSYVFTAAENLRKKDRFREAAALIERVPRDRASLVDPDAWWNERRIVSRMLLEQGDKKGAYRLVAQHSAEGTTEAAEAEFHAGWYALRALRDPATAAKHFARIAEISNRPLSQSRAYYWLGRAAEAGGPGNARDYYARAARHAATFYGQLASAKLGRAPAEIAYPKPSAAERQRFSNREAVRAIHRLQEIGSDFRADLLYKALADDLDSPGELAILSSMAEQRGDHSLALTVGKTAYSRGVDAPALAFPVGVIPASANISASGKALAYAIARQESAFNPRAKSPVGALGLLQVMPATAKGLAKSAGLAYSETRLLNDVSYNALLGSQYLGEQISNFNGSYVLTFAAYNAGPRRAREWIGRFGDPRGKSVDEVVDWIEMIPFTETRNYVQRVMENYQVYKMRLGAGFDIERDLSLGRRG</sequence>
<evidence type="ECO:0000259" key="5">
    <source>
        <dbReference type="Pfam" id="PF01464"/>
    </source>
</evidence>
<dbReference type="GO" id="GO:0004553">
    <property type="term" value="F:hydrolase activity, hydrolyzing O-glycosyl compounds"/>
    <property type="evidence" value="ECO:0007669"/>
    <property type="project" value="InterPro"/>
</dbReference>
<evidence type="ECO:0000256" key="4">
    <source>
        <dbReference type="SAM" id="SignalP"/>
    </source>
</evidence>
<feature type="signal peptide" evidence="4">
    <location>
        <begin position="1"/>
        <end position="26"/>
    </location>
</feature>
<dbReference type="GO" id="GO:0000270">
    <property type="term" value="P:peptidoglycan metabolic process"/>
    <property type="evidence" value="ECO:0007669"/>
    <property type="project" value="InterPro"/>
</dbReference>
<dbReference type="PANTHER" id="PTHR37423">
    <property type="entry name" value="SOLUBLE LYTIC MUREIN TRANSGLYCOSYLASE-RELATED"/>
    <property type="match status" value="1"/>
</dbReference>
<dbReference type="CDD" id="cd13401">
    <property type="entry name" value="Slt70-like"/>
    <property type="match status" value="1"/>
</dbReference>
<dbReference type="EC" id="3.2.1.-" evidence="6"/>
<evidence type="ECO:0000256" key="2">
    <source>
        <dbReference type="ARBA" id="ARBA00009387"/>
    </source>
</evidence>